<dbReference type="EMBL" id="CP002994">
    <property type="protein sequence ID" value="AEM85774.1"/>
    <property type="molecule type" value="Genomic_DNA"/>
</dbReference>
<dbReference type="KEGG" id="svl:Strvi_6306"/>
<accession>G2P613</accession>
<dbReference type="InterPro" id="IPR002559">
    <property type="entry name" value="Transposase_11"/>
</dbReference>
<evidence type="ECO:0000313" key="2">
    <source>
        <dbReference type="EMBL" id="AEM85774.1"/>
    </source>
</evidence>
<keyword evidence="3" id="KW-1185">Reference proteome</keyword>
<evidence type="ECO:0000259" key="1">
    <source>
        <dbReference type="Pfam" id="PF01609"/>
    </source>
</evidence>
<dbReference type="GO" id="GO:0003677">
    <property type="term" value="F:DNA binding"/>
    <property type="evidence" value="ECO:0007669"/>
    <property type="project" value="InterPro"/>
</dbReference>
<sequence length="304" mass="34109">MTNDLNTLATALYARIDDELKASPWLAPARPAVGIAPRLSDAELLTLAVMSAVLGYTSERRWLRRVDQDFRHLFPRVPQQSGYNKRLRAASSLLISMIRILARDTSLWSDDVWLVDSTPVGCGCSRETAKRSDLAGWAQYGYCASHSRYFWGLRLHLVCTLGGLPVLFALTGAKADERETLRDMLDTAPDVTASHPGQTIIADKNYYGYEFEHDLAERHLVLLRPARKGEPERAGAHLFKPLRQVIESINQTLKGQFDLERHGGKSPRGVVARVLCRILALTAAVWHNDLTRQPVKRSLIAYDH</sequence>
<dbReference type="RefSeq" id="WP_014059259.1">
    <property type="nucleotide sequence ID" value="NC_015957.1"/>
</dbReference>
<organism evidence="2 3">
    <name type="scientific">Streptomyces violaceusniger (strain Tu 4113)</name>
    <dbReference type="NCBI Taxonomy" id="653045"/>
    <lineage>
        <taxon>Bacteria</taxon>
        <taxon>Bacillati</taxon>
        <taxon>Actinomycetota</taxon>
        <taxon>Actinomycetes</taxon>
        <taxon>Kitasatosporales</taxon>
        <taxon>Streptomycetaceae</taxon>
        <taxon>Streptomyces</taxon>
        <taxon>Streptomyces violaceusniger group</taxon>
    </lineage>
</organism>
<dbReference type="NCBIfam" id="NF033520">
    <property type="entry name" value="transpos_IS982"/>
    <property type="match status" value="1"/>
</dbReference>
<dbReference type="GO" id="GO:0004803">
    <property type="term" value="F:transposase activity"/>
    <property type="evidence" value="ECO:0007669"/>
    <property type="project" value="InterPro"/>
</dbReference>
<name>G2P613_STRV4</name>
<dbReference type="eggNOG" id="COG3039">
    <property type="taxonomic scope" value="Bacteria"/>
</dbReference>
<dbReference type="AlphaFoldDB" id="G2P613"/>
<dbReference type="GO" id="GO:0006313">
    <property type="term" value="P:DNA transposition"/>
    <property type="evidence" value="ECO:0007669"/>
    <property type="project" value="InterPro"/>
</dbReference>
<dbReference type="HOGENOM" id="CLU_073308_0_1_11"/>
<proteinExistence type="predicted"/>
<evidence type="ECO:0000313" key="3">
    <source>
        <dbReference type="Proteomes" id="UP000008703"/>
    </source>
</evidence>
<gene>
    <name evidence="2" type="ORF">Strvi_6306</name>
</gene>
<reference evidence="2" key="1">
    <citation type="submission" date="2011-08" db="EMBL/GenBank/DDBJ databases">
        <title>Complete sequence of chromosome of Streptomyces violaceusniger Tu 4113.</title>
        <authorList>
            <consortium name="US DOE Joint Genome Institute"/>
            <person name="Lucas S."/>
            <person name="Han J."/>
            <person name="Lapidus A."/>
            <person name="Cheng J.-F."/>
            <person name="Goodwin L."/>
            <person name="Pitluck S."/>
            <person name="Peters L."/>
            <person name="Ivanova N."/>
            <person name="Daligault H."/>
            <person name="Detter J.C."/>
            <person name="Han C."/>
            <person name="Tapia R."/>
            <person name="Land M."/>
            <person name="Hauser L."/>
            <person name="Kyrpides N."/>
            <person name="Ivanova N."/>
            <person name="Pagani I."/>
            <person name="Hagen A."/>
            <person name="Katz L."/>
            <person name="Fiedler H.-P."/>
            <person name="Keasling J."/>
            <person name="Fortman J."/>
            <person name="Woyke T."/>
        </authorList>
    </citation>
    <scope>NUCLEOTIDE SEQUENCE [LARGE SCALE GENOMIC DNA]</scope>
    <source>
        <strain evidence="2">Tu 4113</strain>
    </source>
</reference>
<protein>
    <submittedName>
        <fullName evidence="2">Transposase IS4 family protein</fullName>
    </submittedName>
</protein>
<feature type="domain" description="Transposase IS4-like" evidence="1">
    <location>
        <begin position="110"/>
        <end position="281"/>
    </location>
</feature>
<dbReference type="Proteomes" id="UP000008703">
    <property type="component" value="Chromosome"/>
</dbReference>
<dbReference type="Pfam" id="PF01609">
    <property type="entry name" value="DDE_Tnp_1"/>
    <property type="match status" value="1"/>
</dbReference>